<reference evidence="2" key="1">
    <citation type="submission" date="2022-08" db="EMBL/GenBank/DDBJ databases">
        <authorList>
            <person name="Gutierrez-Valencia J."/>
        </authorList>
    </citation>
    <scope>NUCLEOTIDE SEQUENCE</scope>
</reference>
<proteinExistence type="predicted"/>
<feature type="compositionally biased region" description="Basic residues" evidence="1">
    <location>
        <begin position="272"/>
        <end position="281"/>
    </location>
</feature>
<dbReference type="Proteomes" id="UP001154282">
    <property type="component" value="Unassembled WGS sequence"/>
</dbReference>
<organism evidence="2 3">
    <name type="scientific">Linum tenue</name>
    <dbReference type="NCBI Taxonomy" id="586396"/>
    <lineage>
        <taxon>Eukaryota</taxon>
        <taxon>Viridiplantae</taxon>
        <taxon>Streptophyta</taxon>
        <taxon>Embryophyta</taxon>
        <taxon>Tracheophyta</taxon>
        <taxon>Spermatophyta</taxon>
        <taxon>Magnoliopsida</taxon>
        <taxon>eudicotyledons</taxon>
        <taxon>Gunneridae</taxon>
        <taxon>Pentapetalae</taxon>
        <taxon>rosids</taxon>
        <taxon>fabids</taxon>
        <taxon>Malpighiales</taxon>
        <taxon>Linaceae</taxon>
        <taxon>Linum</taxon>
    </lineage>
</organism>
<keyword evidence="3" id="KW-1185">Reference proteome</keyword>
<evidence type="ECO:0000313" key="3">
    <source>
        <dbReference type="Proteomes" id="UP001154282"/>
    </source>
</evidence>
<evidence type="ECO:0000313" key="2">
    <source>
        <dbReference type="EMBL" id="CAI0447592.1"/>
    </source>
</evidence>
<dbReference type="EMBL" id="CAMGYJ010000007">
    <property type="protein sequence ID" value="CAI0447592.1"/>
    <property type="molecule type" value="Genomic_DNA"/>
</dbReference>
<accession>A0AAV0MMQ6</accession>
<sequence length="294" mass="31901">WAHLTKFVPTNSLPKVHIRTVSLDSFSHHSPLEKKINSPSKLYSPITNVHKSLIYTLTLHHHRPIINKSNQSPPSDGGATGSPNRSYVSFCDGLLQKPVPWKRLHISFSKSSVFFAPSSSAAAPPSRPRSTTSLTSLSNSSLDPPPLLLVVVAGGASSPPCWFCCCFFRRRRFFAFRHSPAGTLYTAITTMFISVHGQQQQTAAHSAAAPPATSPALFVWIAFFLSSLLPLTPPPPPPPPFFSAAAPSVGFGCGLSASNGCLFRLPSDGGKRSFRPIRWKKEKGGENRKESESN</sequence>
<feature type="region of interest" description="Disordered" evidence="1">
    <location>
        <begin position="266"/>
        <end position="294"/>
    </location>
</feature>
<gene>
    <name evidence="2" type="ORF">LITE_LOCUS29458</name>
</gene>
<name>A0AAV0MMQ6_9ROSI</name>
<comment type="caution">
    <text evidence="2">The sequence shown here is derived from an EMBL/GenBank/DDBJ whole genome shotgun (WGS) entry which is preliminary data.</text>
</comment>
<feature type="non-terminal residue" evidence="2">
    <location>
        <position position="1"/>
    </location>
</feature>
<feature type="compositionally biased region" description="Basic and acidic residues" evidence="1">
    <location>
        <begin position="282"/>
        <end position="294"/>
    </location>
</feature>
<evidence type="ECO:0000256" key="1">
    <source>
        <dbReference type="SAM" id="MobiDB-lite"/>
    </source>
</evidence>
<feature type="region of interest" description="Disordered" evidence="1">
    <location>
        <begin position="117"/>
        <end position="141"/>
    </location>
</feature>
<protein>
    <submittedName>
        <fullName evidence="2">Uncharacterized protein</fullName>
    </submittedName>
</protein>
<dbReference type="AlphaFoldDB" id="A0AAV0MMQ6"/>